<reference evidence="1" key="2">
    <citation type="submission" date="2024-10" db="UniProtKB">
        <authorList>
            <consortium name="EnsemblProtists"/>
        </authorList>
    </citation>
    <scope>IDENTIFICATION</scope>
</reference>
<evidence type="ECO:0008006" key="3">
    <source>
        <dbReference type="Google" id="ProtNLM"/>
    </source>
</evidence>
<dbReference type="HOGENOM" id="CLU_1083526_0_0_1"/>
<organism evidence="1 2">
    <name type="scientific">Emiliania huxleyi (strain CCMP1516)</name>
    <dbReference type="NCBI Taxonomy" id="280463"/>
    <lineage>
        <taxon>Eukaryota</taxon>
        <taxon>Haptista</taxon>
        <taxon>Haptophyta</taxon>
        <taxon>Prymnesiophyceae</taxon>
        <taxon>Isochrysidales</taxon>
        <taxon>Noelaerhabdaceae</taxon>
        <taxon>Emiliania</taxon>
    </lineage>
</organism>
<dbReference type="RefSeq" id="XP_005761002.1">
    <property type="nucleotide sequence ID" value="XM_005760945.1"/>
</dbReference>
<keyword evidence="2" id="KW-1185">Reference proteome</keyword>
<reference evidence="2" key="1">
    <citation type="journal article" date="2013" name="Nature">
        <title>Pan genome of the phytoplankton Emiliania underpins its global distribution.</title>
        <authorList>
            <person name="Read B.A."/>
            <person name="Kegel J."/>
            <person name="Klute M.J."/>
            <person name="Kuo A."/>
            <person name="Lefebvre S.C."/>
            <person name="Maumus F."/>
            <person name="Mayer C."/>
            <person name="Miller J."/>
            <person name="Monier A."/>
            <person name="Salamov A."/>
            <person name="Young J."/>
            <person name="Aguilar M."/>
            <person name="Claverie J.M."/>
            <person name="Frickenhaus S."/>
            <person name="Gonzalez K."/>
            <person name="Herman E.K."/>
            <person name="Lin Y.C."/>
            <person name="Napier J."/>
            <person name="Ogata H."/>
            <person name="Sarno A.F."/>
            <person name="Shmutz J."/>
            <person name="Schroeder D."/>
            <person name="de Vargas C."/>
            <person name="Verret F."/>
            <person name="von Dassow P."/>
            <person name="Valentin K."/>
            <person name="Van de Peer Y."/>
            <person name="Wheeler G."/>
            <person name="Dacks J.B."/>
            <person name="Delwiche C.F."/>
            <person name="Dyhrman S.T."/>
            <person name="Glockner G."/>
            <person name="John U."/>
            <person name="Richards T."/>
            <person name="Worden A.Z."/>
            <person name="Zhang X."/>
            <person name="Grigoriev I.V."/>
            <person name="Allen A.E."/>
            <person name="Bidle K."/>
            <person name="Borodovsky M."/>
            <person name="Bowler C."/>
            <person name="Brownlee C."/>
            <person name="Cock J.M."/>
            <person name="Elias M."/>
            <person name="Gladyshev V.N."/>
            <person name="Groth M."/>
            <person name="Guda C."/>
            <person name="Hadaegh A."/>
            <person name="Iglesias-Rodriguez M.D."/>
            <person name="Jenkins J."/>
            <person name="Jones B.M."/>
            <person name="Lawson T."/>
            <person name="Leese F."/>
            <person name="Lindquist E."/>
            <person name="Lobanov A."/>
            <person name="Lomsadze A."/>
            <person name="Malik S.B."/>
            <person name="Marsh M.E."/>
            <person name="Mackinder L."/>
            <person name="Mock T."/>
            <person name="Mueller-Roeber B."/>
            <person name="Pagarete A."/>
            <person name="Parker M."/>
            <person name="Probert I."/>
            <person name="Quesneville H."/>
            <person name="Raines C."/>
            <person name="Rensing S.A."/>
            <person name="Riano-Pachon D.M."/>
            <person name="Richier S."/>
            <person name="Rokitta S."/>
            <person name="Shiraiwa Y."/>
            <person name="Soanes D.M."/>
            <person name="van der Giezen M."/>
            <person name="Wahlund T.M."/>
            <person name="Williams B."/>
            <person name="Wilson W."/>
            <person name="Wolfe G."/>
            <person name="Wurch L.L."/>
        </authorList>
    </citation>
    <scope>NUCLEOTIDE SEQUENCE</scope>
</reference>
<proteinExistence type="predicted"/>
<dbReference type="PaxDb" id="2903-EOD08573"/>
<dbReference type="AlphaFoldDB" id="A0A0D3IBD8"/>
<evidence type="ECO:0000313" key="2">
    <source>
        <dbReference type="Proteomes" id="UP000013827"/>
    </source>
</evidence>
<sequence>MFGLERVVRWLLKGWFRLERKDVVVSATRLELARLELVVDAWNQVLGWAGLCLASGSARRIAVAMPWAAPLPSGSRVEVGVYDAKIALERPSGGGAAGAQTARECEIPFSLSTHSGDAQPNRSRTARGVAAAAAAAEQATEAAGRFVGAGAAAGAQGASDGASPQRLEISLRWLAMSEGGAAGVADGAAAGASSSADELRRVLRFRGVRLRLSSPAGGGERAGGSVVAQVGRDDELEDGLITFSLSAPGLLSLDAEI</sequence>
<evidence type="ECO:0000313" key="1">
    <source>
        <dbReference type="EnsemblProtists" id="EOD08573"/>
    </source>
</evidence>
<accession>A0A0D3IBD8</accession>
<protein>
    <recommendedName>
        <fullName evidence="3">Chorein N-terminal domain-containing protein</fullName>
    </recommendedName>
</protein>
<dbReference type="GeneID" id="17254745"/>
<dbReference type="KEGG" id="ehx:EMIHUDRAFT_217280"/>
<dbReference type="EnsemblProtists" id="EOD08573">
    <property type="protein sequence ID" value="EOD08573"/>
    <property type="gene ID" value="EMIHUDRAFT_217280"/>
</dbReference>
<name>A0A0D3IBD8_EMIH1</name>
<dbReference type="Proteomes" id="UP000013827">
    <property type="component" value="Unassembled WGS sequence"/>
</dbReference>